<reference evidence="1 2" key="1">
    <citation type="journal article" date="2021" name="Elife">
        <title>Chloroplast acquisition without the gene transfer in kleptoplastic sea slugs, Plakobranchus ocellatus.</title>
        <authorList>
            <person name="Maeda T."/>
            <person name="Takahashi S."/>
            <person name="Yoshida T."/>
            <person name="Shimamura S."/>
            <person name="Takaki Y."/>
            <person name="Nagai Y."/>
            <person name="Toyoda A."/>
            <person name="Suzuki Y."/>
            <person name="Arimoto A."/>
            <person name="Ishii H."/>
            <person name="Satoh N."/>
            <person name="Nishiyama T."/>
            <person name="Hasebe M."/>
            <person name="Maruyama T."/>
            <person name="Minagawa J."/>
            <person name="Obokata J."/>
            <person name="Shigenobu S."/>
        </authorList>
    </citation>
    <scope>NUCLEOTIDE SEQUENCE [LARGE SCALE GENOMIC DNA]</scope>
</reference>
<organism evidence="1 2">
    <name type="scientific">Plakobranchus ocellatus</name>
    <dbReference type="NCBI Taxonomy" id="259542"/>
    <lineage>
        <taxon>Eukaryota</taxon>
        <taxon>Metazoa</taxon>
        <taxon>Spiralia</taxon>
        <taxon>Lophotrochozoa</taxon>
        <taxon>Mollusca</taxon>
        <taxon>Gastropoda</taxon>
        <taxon>Heterobranchia</taxon>
        <taxon>Euthyneura</taxon>
        <taxon>Panpulmonata</taxon>
        <taxon>Sacoglossa</taxon>
        <taxon>Placobranchoidea</taxon>
        <taxon>Plakobranchidae</taxon>
        <taxon>Plakobranchus</taxon>
    </lineage>
</organism>
<evidence type="ECO:0000313" key="1">
    <source>
        <dbReference type="EMBL" id="GFO43088.1"/>
    </source>
</evidence>
<gene>
    <name evidence="1" type="ORF">PoB_006959300</name>
</gene>
<comment type="caution">
    <text evidence="1">The sequence shown here is derived from an EMBL/GenBank/DDBJ whole genome shotgun (WGS) entry which is preliminary data.</text>
</comment>
<dbReference type="AlphaFoldDB" id="A0AAV4DG98"/>
<dbReference type="Proteomes" id="UP000735302">
    <property type="component" value="Unassembled WGS sequence"/>
</dbReference>
<protein>
    <submittedName>
        <fullName evidence="1">Uncharacterized protein</fullName>
    </submittedName>
</protein>
<sequence>MDGARFPTLNMIMASDGLGAFRFFYLLNPLMDTPACSSCEDRCTLRARQAAKMLCFQRGWFSLQLQSEESFEGQQYHLCSESPSKSVDGIHEIDGVVLAVYPHQIQAIEPLRSHRRQQIRLEGSQSAQGPFTLCFCDGQGQHEAQQFLQVLEGGLFTDRQAEGKGERGMVDGLRQ</sequence>
<proteinExistence type="predicted"/>
<accession>A0AAV4DG98</accession>
<dbReference type="EMBL" id="BLXT01007856">
    <property type="protein sequence ID" value="GFO43088.1"/>
    <property type="molecule type" value="Genomic_DNA"/>
</dbReference>
<name>A0AAV4DG98_9GAST</name>
<evidence type="ECO:0000313" key="2">
    <source>
        <dbReference type="Proteomes" id="UP000735302"/>
    </source>
</evidence>
<keyword evidence="2" id="KW-1185">Reference proteome</keyword>